<comment type="caution">
    <text evidence="1">The sequence shown here is derived from an EMBL/GenBank/DDBJ whole genome shotgun (WGS) entry which is preliminary data.</text>
</comment>
<accession>A0ABV0GBG7</accession>
<dbReference type="RefSeq" id="WP_347607711.1">
    <property type="nucleotide sequence ID" value="NZ_JBDPZC010000002.1"/>
</dbReference>
<reference evidence="1 2" key="1">
    <citation type="submission" date="2024-05" db="EMBL/GenBank/DDBJ databases">
        <title>Roseateles sp. 2.12 16S ribosomal RNA gene Genome sequencing and assembly.</title>
        <authorList>
            <person name="Woo H."/>
        </authorList>
    </citation>
    <scope>NUCLEOTIDE SEQUENCE [LARGE SCALE GENOMIC DNA]</scope>
    <source>
        <strain evidence="1 2">2.12</strain>
    </source>
</reference>
<gene>
    <name evidence="1" type="ORF">ABDJ40_06415</name>
</gene>
<organism evidence="1 2">
    <name type="scientific">Roseateles flavus</name>
    <dbReference type="NCBI Taxonomy" id="3149041"/>
    <lineage>
        <taxon>Bacteria</taxon>
        <taxon>Pseudomonadati</taxon>
        <taxon>Pseudomonadota</taxon>
        <taxon>Betaproteobacteria</taxon>
        <taxon>Burkholderiales</taxon>
        <taxon>Sphaerotilaceae</taxon>
        <taxon>Roseateles</taxon>
    </lineage>
</organism>
<proteinExistence type="predicted"/>
<keyword evidence="2" id="KW-1185">Reference proteome</keyword>
<dbReference type="Proteomes" id="UP001462640">
    <property type="component" value="Unassembled WGS sequence"/>
</dbReference>
<sequence>MRIKDVRPQSFVKQIRCDRCERLSELGEKEFEEFVSVDHKAGYASVFGDGNQVQIDLCQHCVKELLGQWLRVVADEKAAALPND</sequence>
<dbReference type="EMBL" id="JBDPZC010000002">
    <property type="protein sequence ID" value="MEO3712399.1"/>
    <property type="molecule type" value="Genomic_DNA"/>
</dbReference>
<evidence type="ECO:0000313" key="1">
    <source>
        <dbReference type="EMBL" id="MEO3712399.1"/>
    </source>
</evidence>
<name>A0ABV0GBG7_9BURK</name>
<evidence type="ECO:0000313" key="2">
    <source>
        <dbReference type="Proteomes" id="UP001462640"/>
    </source>
</evidence>
<protein>
    <recommendedName>
        <fullName evidence="3">HNH endonuclease</fullName>
    </recommendedName>
</protein>
<evidence type="ECO:0008006" key="3">
    <source>
        <dbReference type="Google" id="ProtNLM"/>
    </source>
</evidence>